<organism evidence="1 2">
    <name type="scientific">Verticillium dahliae (strain VdLs.17 / ATCC MYA-4575 / FGSC 10137)</name>
    <name type="common">Verticillium wilt</name>
    <dbReference type="NCBI Taxonomy" id="498257"/>
    <lineage>
        <taxon>Eukaryota</taxon>
        <taxon>Fungi</taxon>
        <taxon>Dikarya</taxon>
        <taxon>Ascomycota</taxon>
        <taxon>Pezizomycotina</taxon>
        <taxon>Sordariomycetes</taxon>
        <taxon>Hypocreomycetidae</taxon>
        <taxon>Glomerellales</taxon>
        <taxon>Plectosphaerellaceae</taxon>
        <taxon>Verticillium</taxon>
    </lineage>
</organism>
<dbReference type="GeneID" id="20710665"/>
<dbReference type="Proteomes" id="UP000001611">
    <property type="component" value="Chromosome 4"/>
</dbReference>
<evidence type="ECO:0000313" key="2">
    <source>
        <dbReference type="Proteomes" id="UP000001611"/>
    </source>
</evidence>
<name>G2XFS8_VERDV</name>
<dbReference type="RefSeq" id="XP_009653799.1">
    <property type="nucleotide sequence ID" value="XM_009655504.1"/>
</dbReference>
<accession>G2XFS8</accession>
<dbReference type="KEGG" id="vda:VDAG_09202"/>
<dbReference type="InParanoid" id="G2XFS8"/>
<evidence type="ECO:0000313" key="1">
    <source>
        <dbReference type="EMBL" id="EGY18676.1"/>
    </source>
</evidence>
<dbReference type="EMBL" id="DS572717">
    <property type="protein sequence ID" value="EGY18676.1"/>
    <property type="molecule type" value="Genomic_DNA"/>
</dbReference>
<keyword evidence="2" id="KW-1185">Reference proteome</keyword>
<dbReference type="eggNOG" id="ENOG502SQI1">
    <property type="taxonomic scope" value="Eukaryota"/>
</dbReference>
<reference evidence="1 2" key="1">
    <citation type="submission" date="2008-03" db="EMBL/GenBank/DDBJ databases">
        <title>The Genome Sequence of Verticillium dahliae VdLs.17.</title>
        <authorList>
            <consortium name="The Broad Institute Genome Sequencing Platform"/>
            <person name="Ma L.-J.J."/>
            <person name="Klosterman S.J."/>
            <person name="Subbarao K."/>
            <person name="Dobinson K."/>
            <person name="Veronese P."/>
            <person name="Kang S."/>
            <person name="Gold S.E."/>
            <person name="Young S."/>
            <person name="Jaffe D."/>
            <person name="Gnerre S."/>
            <person name="Berlin A."/>
            <person name="Heiman D."/>
            <person name="Hepburn T."/>
            <person name="Sykes S."/>
            <person name="Alvarado L."/>
            <person name="Kodira C.D."/>
            <person name="Lander E."/>
            <person name="Galagan J."/>
            <person name="Nusbaum C."/>
            <person name="Birren B."/>
        </authorList>
    </citation>
    <scope>NUCLEOTIDE SEQUENCE [LARGE SCALE GENOMIC DNA]</scope>
    <source>
        <strain evidence="2">VdLs.17 / ATCC MYA-4575 / FGSC 10137</strain>
    </source>
</reference>
<dbReference type="AlphaFoldDB" id="G2XFS8"/>
<gene>
    <name evidence="1" type="ORF">VDAG_09202</name>
</gene>
<dbReference type="HOGENOM" id="CLU_072835_0_0_1"/>
<proteinExistence type="predicted"/>
<protein>
    <submittedName>
        <fullName evidence="1">Uncharacterized protein</fullName>
    </submittedName>
</protein>
<dbReference type="OrthoDB" id="3557612at2759"/>
<sequence>MSFAHNIERQAEATALCFPRVTSTMYDDRDRAGQGCFLCLESPTQGQYAVLVPCVRPTEPPQVVGFSDMFTSPKPMYGKMMSWETACESDEQIYRRLVDTCYRYLGPWKKWLPYYGIDGVLEVNFAFAGIVEPDERYPICMDPVEANNVAAECERIIAKHPTGPYLDIDEVCLDDDEHSDQCLVGMDEWSQPCIRAAAEEAVQRRTRLLFPSLLRDCARDPKKANGLHTLEGWTQQSCIYDTKYHEHLSSTYPRSINHFLTRIGVKIESHCLVRISNSMERFG</sequence>
<dbReference type="OMA" id="EWSQPCI"/>